<evidence type="ECO:0008006" key="4">
    <source>
        <dbReference type="Google" id="ProtNLM"/>
    </source>
</evidence>
<name>A0ABS3M288_9BACT</name>
<dbReference type="Proteomes" id="UP000664265">
    <property type="component" value="Unassembled WGS sequence"/>
</dbReference>
<comment type="caution">
    <text evidence="2">The sequence shown here is derived from an EMBL/GenBank/DDBJ whole genome shotgun (WGS) entry which is preliminary data.</text>
</comment>
<proteinExistence type="predicted"/>
<dbReference type="EMBL" id="JAERMS010000001">
    <property type="protein sequence ID" value="MBO1362304.1"/>
    <property type="molecule type" value="Genomic_DNA"/>
</dbReference>
<dbReference type="RefSeq" id="WP_158267287.1">
    <property type="nucleotide sequence ID" value="NZ_JAERMS010000001.1"/>
</dbReference>
<keyword evidence="1" id="KW-0812">Transmembrane</keyword>
<keyword evidence="1" id="KW-1133">Transmembrane helix</keyword>
<gene>
    <name evidence="2" type="ORF">JHU38_00655</name>
</gene>
<keyword evidence="3" id="KW-1185">Reference proteome</keyword>
<evidence type="ECO:0000256" key="1">
    <source>
        <dbReference type="SAM" id="Phobius"/>
    </source>
</evidence>
<reference evidence="2 3" key="1">
    <citation type="submission" date="2021-01" db="EMBL/GenBank/DDBJ databases">
        <title>Prevotella A2931 sp. nov.</title>
        <authorList>
            <person name="Buhl M."/>
            <person name="Oberhettinger P."/>
        </authorList>
    </citation>
    <scope>NUCLEOTIDE SEQUENCE [LARGE SCALE GENOMIC DNA]</scope>
    <source>
        <strain evidence="2 3">A2931</strain>
    </source>
</reference>
<accession>A0ABS3M288</accession>
<organism evidence="2 3">
    <name type="scientific">Prevotella illustrans</name>
    <dbReference type="NCBI Taxonomy" id="2800387"/>
    <lineage>
        <taxon>Bacteria</taxon>
        <taxon>Pseudomonadati</taxon>
        <taxon>Bacteroidota</taxon>
        <taxon>Bacteroidia</taxon>
        <taxon>Bacteroidales</taxon>
        <taxon>Prevotellaceae</taxon>
        <taxon>Prevotella</taxon>
    </lineage>
</organism>
<keyword evidence="1" id="KW-0472">Membrane</keyword>
<feature type="transmembrane region" description="Helical" evidence="1">
    <location>
        <begin position="6"/>
        <end position="27"/>
    </location>
</feature>
<protein>
    <recommendedName>
        <fullName evidence="4">DUF378 domain-containing protein</fullName>
    </recommendedName>
</protein>
<evidence type="ECO:0000313" key="2">
    <source>
        <dbReference type="EMBL" id="MBO1362304.1"/>
    </source>
</evidence>
<evidence type="ECO:0000313" key="3">
    <source>
        <dbReference type="Proteomes" id="UP000664265"/>
    </source>
</evidence>
<sequence length="49" mass="5639">MKTIKIFVILAVAFGVLNWLLDIIFCVEIEHWGRLILKSLGFSILTLSY</sequence>